<evidence type="ECO:0000313" key="1">
    <source>
        <dbReference type="EMBL" id="KAK2564179.1"/>
    </source>
</evidence>
<comment type="caution">
    <text evidence="1">The sequence shown here is derived from an EMBL/GenBank/DDBJ whole genome shotgun (WGS) entry which is preliminary data.</text>
</comment>
<gene>
    <name evidence="1" type="ORF">P5673_012420</name>
</gene>
<dbReference type="Proteomes" id="UP001249851">
    <property type="component" value="Unassembled WGS sequence"/>
</dbReference>
<name>A0AAD9QMR1_ACRCE</name>
<accession>A0AAD9QMR1</accession>
<reference evidence="1" key="2">
    <citation type="journal article" date="2023" name="Science">
        <title>Genomic signatures of disease resistance in endangered staghorn corals.</title>
        <authorList>
            <person name="Vollmer S.V."/>
            <person name="Selwyn J.D."/>
            <person name="Despard B.A."/>
            <person name="Roesel C.L."/>
        </authorList>
    </citation>
    <scope>NUCLEOTIDE SEQUENCE</scope>
    <source>
        <strain evidence="1">K2</strain>
    </source>
</reference>
<sequence length="97" mass="10960">MVVFKSTFNCSHANIKRVIQRRLPDLDCIVSYKSSTTLAHISFGPPGPRTNGRRLFDPLQSRKAAVKGLEDKEAELLEILQDSPDRDCTENVLSREM</sequence>
<dbReference type="EMBL" id="JARQWQ010000023">
    <property type="protein sequence ID" value="KAK2564179.1"/>
    <property type="molecule type" value="Genomic_DNA"/>
</dbReference>
<proteinExistence type="predicted"/>
<evidence type="ECO:0000313" key="2">
    <source>
        <dbReference type="Proteomes" id="UP001249851"/>
    </source>
</evidence>
<reference evidence="1" key="1">
    <citation type="journal article" date="2023" name="G3 (Bethesda)">
        <title>Whole genome assembly and annotation of the endangered Caribbean coral Acropora cervicornis.</title>
        <authorList>
            <person name="Selwyn J.D."/>
            <person name="Vollmer S.V."/>
        </authorList>
    </citation>
    <scope>NUCLEOTIDE SEQUENCE</scope>
    <source>
        <strain evidence="1">K2</strain>
    </source>
</reference>
<protein>
    <submittedName>
        <fullName evidence="1">Uncharacterized protein</fullName>
    </submittedName>
</protein>
<organism evidence="1 2">
    <name type="scientific">Acropora cervicornis</name>
    <name type="common">Staghorn coral</name>
    <dbReference type="NCBI Taxonomy" id="6130"/>
    <lineage>
        <taxon>Eukaryota</taxon>
        <taxon>Metazoa</taxon>
        <taxon>Cnidaria</taxon>
        <taxon>Anthozoa</taxon>
        <taxon>Hexacorallia</taxon>
        <taxon>Scleractinia</taxon>
        <taxon>Astrocoeniina</taxon>
        <taxon>Acroporidae</taxon>
        <taxon>Acropora</taxon>
    </lineage>
</organism>
<feature type="non-terminal residue" evidence="1">
    <location>
        <position position="97"/>
    </location>
</feature>
<dbReference type="AlphaFoldDB" id="A0AAD9QMR1"/>
<keyword evidence="2" id="KW-1185">Reference proteome</keyword>